<evidence type="ECO:0000313" key="1">
    <source>
        <dbReference type="EMBL" id="KAH0769463.1"/>
    </source>
</evidence>
<protein>
    <submittedName>
        <fullName evidence="1">Uncharacterized protein</fullName>
    </submittedName>
</protein>
<gene>
    <name evidence="1" type="ORF">KY290_013444</name>
</gene>
<comment type="caution">
    <text evidence="1">The sequence shown here is derived from an EMBL/GenBank/DDBJ whole genome shotgun (WGS) entry which is preliminary data.</text>
</comment>
<name>A0ABQ7VM03_SOLTU</name>
<organism evidence="1 2">
    <name type="scientific">Solanum tuberosum</name>
    <name type="common">Potato</name>
    <dbReference type="NCBI Taxonomy" id="4113"/>
    <lineage>
        <taxon>Eukaryota</taxon>
        <taxon>Viridiplantae</taxon>
        <taxon>Streptophyta</taxon>
        <taxon>Embryophyta</taxon>
        <taxon>Tracheophyta</taxon>
        <taxon>Spermatophyta</taxon>
        <taxon>Magnoliopsida</taxon>
        <taxon>eudicotyledons</taxon>
        <taxon>Gunneridae</taxon>
        <taxon>Pentapetalae</taxon>
        <taxon>asterids</taxon>
        <taxon>lamiids</taxon>
        <taxon>Solanales</taxon>
        <taxon>Solanaceae</taxon>
        <taxon>Solanoideae</taxon>
        <taxon>Solaneae</taxon>
        <taxon>Solanum</taxon>
    </lineage>
</organism>
<keyword evidence="2" id="KW-1185">Reference proteome</keyword>
<dbReference type="Proteomes" id="UP000826656">
    <property type="component" value="Unassembled WGS sequence"/>
</dbReference>
<sequence>MKFIHRVIDFILYQLAEIVNQGKLVSETRFMSYGDRRARIEAGVTSALLELTLLGGHRESWNA</sequence>
<dbReference type="EMBL" id="JAIVGD010000011">
    <property type="protein sequence ID" value="KAH0769463.1"/>
    <property type="molecule type" value="Genomic_DNA"/>
</dbReference>
<proteinExistence type="predicted"/>
<reference evidence="1 2" key="1">
    <citation type="journal article" date="2021" name="bioRxiv">
        <title>Chromosome-scale and haplotype-resolved genome assembly of a tetraploid potato cultivar.</title>
        <authorList>
            <person name="Sun H."/>
            <person name="Jiao W.-B."/>
            <person name="Krause K."/>
            <person name="Campoy J.A."/>
            <person name="Goel M."/>
            <person name="Folz-Donahue K."/>
            <person name="Kukat C."/>
            <person name="Huettel B."/>
            <person name="Schneeberger K."/>
        </authorList>
    </citation>
    <scope>NUCLEOTIDE SEQUENCE [LARGE SCALE GENOMIC DNA]</scope>
    <source>
        <strain evidence="1">SolTubOtavaFocal</strain>
        <tissue evidence="1">Leaves</tissue>
    </source>
</reference>
<evidence type="ECO:0000313" key="2">
    <source>
        <dbReference type="Proteomes" id="UP000826656"/>
    </source>
</evidence>
<accession>A0ABQ7VM03</accession>